<dbReference type="eggNOG" id="KOG0676">
    <property type="taxonomic scope" value="Eukaryota"/>
</dbReference>
<dbReference type="FunFam" id="3.90.640.10:FF:000007">
    <property type="entry name" value="Actin like 7B"/>
    <property type="match status" value="1"/>
</dbReference>
<dbReference type="Gene3D" id="3.30.420.40">
    <property type="match status" value="2"/>
</dbReference>
<dbReference type="SUPFAM" id="SSF53067">
    <property type="entry name" value="Actin-like ATPase domain"/>
    <property type="match status" value="2"/>
</dbReference>
<comment type="subcellular location">
    <subcellularLocation>
        <location evidence="1">Cytoplasm</location>
        <location evidence="1">Cytoskeleton</location>
    </subcellularLocation>
</comment>
<evidence type="ECO:0000313" key="9">
    <source>
        <dbReference type="Proteomes" id="UP000008672"/>
    </source>
</evidence>
<evidence type="ECO:0000256" key="4">
    <source>
        <dbReference type="ARBA" id="ARBA00022741"/>
    </source>
</evidence>
<dbReference type="InterPro" id="IPR004000">
    <property type="entry name" value="Actin"/>
</dbReference>
<dbReference type="FunFam" id="3.30.420.40:FF:000148">
    <property type="entry name" value="Actin, alpha skeletal muscle"/>
    <property type="match status" value="1"/>
</dbReference>
<name>H3A1A4_LATCH</name>
<evidence type="ECO:0000256" key="2">
    <source>
        <dbReference type="ARBA" id="ARBA00006752"/>
    </source>
</evidence>
<dbReference type="InParanoid" id="H3A1A4"/>
<keyword evidence="4" id="KW-0547">Nucleotide-binding</keyword>
<dbReference type="Ensembl" id="ENSLACT00000003455.1">
    <property type="protein sequence ID" value="ENSLACP00000003425.1"/>
    <property type="gene ID" value="ENSLACG00000003054.1"/>
</dbReference>
<gene>
    <name evidence="8" type="primary">LOC102358935</name>
</gene>
<proteinExistence type="inferred from homology"/>
<keyword evidence="3" id="KW-0963">Cytoplasm</keyword>
<dbReference type="OMA" id="QKFICPE"/>
<evidence type="ECO:0000256" key="7">
    <source>
        <dbReference type="RuleBase" id="RU000487"/>
    </source>
</evidence>
<evidence type="ECO:0000313" key="8">
    <source>
        <dbReference type="Ensembl" id="ENSLACP00000003425.1"/>
    </source>
</evidence>
<accession>H3A1A4</accession>
<keyword evidence="6" id="KW-0206">Cytoskeleton</keyword>
<evidence type="ECO:0000256" key="5">
    <source>
        <dbReference type="ARBA" id="ARBA00022840"/>
    </source>
</evidence>
<reference evidence="8" key="3">
    <citation type="submission" date="2025-09" db="UniProtKB">
        <authorList>
            <consortium name="Ensembl"/>
        </authorList>
    </citation>
    <scope>IDENTIFICATION</scope>
</reference>
<reference evidence="9" key="1">
    <citation type="submission" date="2011-08" db="EMBL/GenBank/DDBJ databases">
        <title>The draft genome of Latimeria chalumnae.</title>
        <authorList>
            <person name="Di Palma F."/>
            <person name="Alfoldi J."/>
            <person name="Johnson J."/>
            <person name="Berlin A."/>
            <person name="Gnerre S."/>
            <person name="Jaffe D."/>
            <person name="MacCallum I."/>
            <person name="Young S."/>
            <person name="Walker B.J."/>
            <person name="Lander E."/>
            <person name="Lindblad-Toh K."/>
        </authorList>
    </citation>
    <scope>NUCLEOTIDE SEQUENCE [LARGE SCALE GENOMIC DNA]</scope>
    <source>
        <strain evidence="9">Wild caught</strain>
    </source>
</reference>
<keyword evidence="5" id="KW-0067">ATP-binding</keyword>
<dbReference type="STRING" id="7897.ENSLACP00000003425"/>
<sequence length="378" mass="42135">TVDDLCSPVVIDNGSEFIKAGFSTNSSPSYIFPSVVGRSKKTLAGVFSGAGNSAYVGDEAQRKHSFLHLTYPIIKGLISDWTEVETLWRHIFENELRTDIQDHPVLMTEPPNNPHGNRKQTAEILFESFQIPFLFLEVQAVLALHAVGKVTGTVIDSGSAVTHVVPIVEGIALQNMAQRIYLGGQDLTEHMMRILSESNNWYFASKAGLQTIRKIKEKLCYVALDYSVELQAYHNNPERIEEQYELPDGQSMIVRNQKFTCPEAMFKPAFLGKDIQSLPLLAHSVVEQCGEDIKSAMYANIVLAGGNTMFPNMGKRCQKELLKLAQPGTMVKVLAPSDRKYLAWKGGAYLSSLSNFPQKCISSDFQEFGTSILQRKFF</sequence>
<dbReference type="HOGENOM" id="CLU_027965_0_2_1"/>
<organism evidence="8 9">
    <name type="scientific">Latimeria chalumnae</name>
    <name type="common">Coelacanth</name>
    <dbReference type="NCBI Taxonomy" id="7897"/>
    <lineage>
        <taxon>Eukaryota</taxon>
        <taxon>Metazoa</taxon>
        <taxon>Chordata</taxon>
        <taxon>Craniata</taxon>
        <taxon>Vertebrata</taxon>
        <taxon>Euteleostomi</taxon>
        <taxon>Coelacanthiformes</taxon>
        <taxon>Coelacanthidae</taxon>
        <taxon>Latimeria</taxon>
    </lineage>
</organism>
<keyword evidence="9" id="KW-1185">Reference proteome</keyword>
<reference evidence="8" key="2">
    <citation type="submission" date="2025-08" db="UniProtKB">
        <authorList>
            <consortium name="Ensembl"/>
        </authorList>
    </citation>
    <scope>IDENTIFICATION</scope>
</reference>
<evidence type="ECO:0000256" key="1">
    <source>
        <dbReference type="ARBA" id="ARBA00004245"/>
    </source>
</evidence>
<protein>
    <submittedName>
        <fullName evidence="8">Uncharacterized protein</fullName>
    </submittedName>
</protein>
<dbReference type="Pfam" id="PF00022">
    <property type="entry name" value="Actin"/>
    <property type="match status" value="1"/>
</dbReference>
<evidence type="ECO:0000256" key="6">
    <source>
        <dbReference type="ARBA" id="ARBA00023212"/>
    </source>
</evidence>
<evidence type="ECO:0000256" key="3">
    <source>
        <dbReference type="ARBA" id="ARBA00022490"/>
    </source>
</evidence>
<dbReference type="SMART" id="SM00268">
    <property type="entry name" value="ACTIN"/>
    <property type="match status" value="1"/>
</dbReference>
<dbReference type="EMBL" id="AFYH01037086">
    <property type="status" value="NOT_ANNOTATED_CDS"/>
    <property type="molecule type" value="Genomic_DNA"/>
</dbReference>
<comment type="similarity">
    <text evidence="2 7">Belongs to the actin family.</text>
</comment>
<dbReference type="Proteomes" id="UP000008672">
    <property type="component" value="Unassembled WGS sequence"/>
</dbReference>
<dbReference type="EMBL" id="AFYH01037085">
    <property type="status" value="NOT_ANNOTATED_CDS"/>
    <property type="molecule type" value="Genomic_DNA"/>
</dbReference>
<dbReference type="GeneTree" id="ENSGT00940000167032"/>
<dbReference type="PRINTS" id="PR00190">
    <property type="entry name" value="ACTIN"/>
</dbReference>
<dbReference type="InterPro" id="IPR043129">
    <property type="entry name" value="ATPase_NBD"/>
</dbReference>
<dbReference type="Gene3D" id="3.90.640.10">
    <property type="entry name" value="Actin, Chain A, domain 4"/>
    <property type="match status" value="1"/>
</dbReference>
<dbReference type="PANTHER" id="PTHR11937">
    <property type="entry name" value="ACTIN"/>
    <property type="match status" value="1"/>
</dbReference>
<dbReference type="GO" id="GO:0005856">
    <property type="term" value="C:cytoskeleton"/>
    <property type="evidence" value="ECO:0007669"/>
    <property type="project" value="UniProtKB-SubCell"/>
</dbReference>
<dbReference type="AlphaFoldDB" id="H3A1A4"/>
<dbReference type="GO" id="GO:0005524">
    <property type="term" value="F:ATP binding"/>
    <property type="evidence" value="ECO:0007669"/>
    <property type="project" value="UniProtKB-KW"/>
</dbReference>